<protein>
    <submittedName>
        <fullName evidence="1">Uncharacterized protein</fullName>
    </submittedName>
</protein>
<sequence length="176" mass="17227">MQPASRQPAGDTVRDALIATLLHEHAAVLEVAPTTCAGQTATTDGVIAGAGDALAAMQQVMGSGLVVAIGYGPGSTAMLDLLAAPLAGASGMEALQYAAAVALGDGAAAFALGGQAPRQDATARLGALCRALAGVAGGMGRTPERVIPASAAEACVTAMADGTPRGIRPIRVTEPR</sequence>
<dbReference type="AlphaFoldDB" id="A0A317FHD5"/>
<proteinExistence type="predicted"/>
<organism evidence="1 2">
    <name type="scientific">Falsiroseomonas bella</name>
    <dbReference type="NCBI Taxonomy" id="2184016"/>
    <lineage>
        <taxon>Bacteria</taxon>
        <taxon>Pseudomonadati</taxon>
        <taxon>Pseudomonadota</taxon>
        <taxon>Alphaproteobacteria</taxon>
        <taxon>Acetobacterales</taxon>
        <taxon>Roseomonadaceae</taxon>
        <taxon>Falsiroseomonas</taxon>
    </lineage>
</organism>
<dbReference type="Proteomes" id="UP000245765">
    <property type="component" value="Unassembled WGS sequence"/>
</dbReference>
<keyword evidence="2" id="KW-1185">Reference proteome</keyword>
<reference evidence="2" key="1">
    <citation type="submission" date="2018-05" db="EMBL/GenBank/DDBJ databases">
        <authorList>
            <person name="Du Z."/>
            <person name="Wang X."/>
        </authorList>
    </citation>
    <scope>NUCLEOTIDE SEQUENCE [LARGE SCALE GENOMIC DNA]</scope>
    <source>
        <strain evidence="2">CQN31</strain>
    </source>
</reference>
<accession>A0A317FHD5</accession>
<dbReference type="EMBL" id="QGNA01000002">
    <property type="protein sequence ID" value="PWS37349.1"/>
    <property type="molecule type" value="Genomic_DNA"/>
</dbReference>
<evidence type="ECO:0000313" key="1">
    <source>
        <dbReference type="EMBL" id="PWS37349.1"/>
    </source>
</evidence>
<name>A0A317FHD5_9PROT</name>
<evidence type="ECO:0000313" key="2">
    <source>
        <dbReference type="Proteomes" id="UP000245765"/>
    </source>
</evidence>
<comment type="caution">
    <text evidence="1">The sequence shown here is derived from an EMBL/GenBank/DDBJ whole genome shotgun (WGS) entry which is preliminary data.</text>
</comment>
<gene>
    <name evidence="1" type="ORF">DFH01_10935</name>
</gene>